<evidence type="ECO:0000313" key="3">
    <source>
        <dbReference type="EMBL" id="GHG57736.1"/>
    </source>
</evidence>
<dbReference type="InterPro" id="IPR012223">
    <property type="entry name" value="TEII"/>
</dbReference>
<dbReference type="Proteomes" id="UP000619355">
    <property type="component" value="Unassembled WGS sequence"/>
</dbReference>
<comment type="similarity">
    <text evidence="1">Belongs to the thioesterase family.</text>
</comment>
<evidence type="ECO:0000256" key="1">
    <source>
        <dbReference type="ARBA" id="ARBA00007169"/>
    </source>
</evidence>
<proteinExistence type="inferred from homology"/>
<dbReference type="PANTHER" id="PTHR11487:SF0">
    <property type="entry name" value="S-ACYL FATTY ACID SYNTHASE THIOESTERASE, MEDIUM CHAIN"/>
    <property type="match status" value="1"/>
</dbReference>
<dbReference type="AlphaFoldDB" id="A0A919KD08"/>
<name>A0A919KD08_9ACTN</name>
<keyword evidence="4" id="KW-1185">Reference proteome</keyword>
<dbReference type="GO" id="GO:0008610">
    <property type="term" value="P:lipid biosynthetic process"/>
    <property type="evidence" value="ECO:0007669"/>
    <property type="project" value="TreeGrafter"/>
</dbReference>
<evidence type="ECO:0000259" key="2">
    <source>
        <dbReference type="Pfam" id="PF00975"/>
    </source>
</evidence>
<sequence>MSPDVDLWFRRYWPRPSARLRVVFFPHGGGSASFYRGMARLVLPTAEPMIAQYPGREDRTAERHLTEMSDLADRISAALLPALDRAFVLFGHSMGASVAHEVALRLEHRHGVSPALLCLSGRPAPRHHKPGDKHLDDEALWEDLARLGATPPLLLANPQVRRNVLPTLRADYRMVERYRPGTAPLLSCPVAACVGDADPEVTPKEAEAWQEVSRGGFTFRLFTGDHFYFRGQEDDLVRWLLTTTDREAA</sequence>
<dbReference type="Pfam" id="PF00975">
    <property type="entry name" value="Thioesterase"/>
    <property type="match status" value="1"/>
</dbReference>
<dbReference type="InterPro" id="IPR029058">
    <property type="entry name" value="AB_hydrolase_fold"/>
</dbReference>
<accession>A0A919KD08</accession>
<dbReference type="Gene3D" id="3.40.50.1820">
    <property type="entry name" value="alpha/beta hydrolase"/>
    <property type="match status" value="1"/>
</dbReference>
<organism evidence="3 4">
    <name type="scientific">Streptomyces capoamus</name>
    <dbReference type="NCBI Taxonomy" id="68183"/>
    <lineage>
        <taxon>Bacteria</taxon>
        <taxon>Bacillati</taxon>
        <taxon>Actinomycetota</taxon>
        <taxon>Actinomycetes</taxon>
        <taxon>Kitasatosporales</taxon>
        <taxon>Streptomycetaceae</taxon>
        <taxon>Streptomyces</taxon>
    </lineage>
</organism>
<dbReference type="InterPro" id="IPR001031">
    <property type="entry name" value="Thioesterase"/>
</dbReference>
<feature type="domain" description="Thioesterase" evidence="2">
    <location>
        <begin position="22"/>
        <end position="238"/>
    </location>
</feature>
<evidence type="ECO:0000313" key="4">
    <source>
        <dbReference type="Proteomes" id="UP000619355"/>
    </source>
</evidence>
<comment type="caution">
    <text evidence="3">The sequence shown here is derived from an EMBL/GenBank/DDBJ whole genome shotgun (WGS) entry which is preliminary data.</text>
</comment>
<dbReference type="RefSeq" id="WP_189983997.1">
    <property type="nucleotide sequence ID" value="NZ_BNBF01000013.1"/>
</dbReference>
<protein>
    <submittedName>
        <fullName evidence="3">Thioesterase</fullName>
    </submittedName>
</protein>
<reference evidence="4" key="1">
    <citation type="journal article" date="2019" name="Int. J. Syst. Evol. Microbiol.">
        <title>The Global Catalogue of Microorganisms (GCM) 10K type strain sequencing project: providing services to taxonomists for standard genome sequencing and annotation.</title>
        <authorList>
            <consortium name="The Broad Institute Genomics Platform"/>
            <consortium name="The Broad Institute Genome Sequencing Center for Infectious Disease"/>
            <person name="Wu L."/>
            <person name="Ma J."/>
        </authorList>
    </citation>
    <scope>NUCLEOTIDE SEQUENCE [LARGE SCALE GENOMIC DNA]</scope>
    <source>
        <strain evidence="4">JCM 4253</strain>
    </source>
</reference>
<dbReference type="SUPFAM" id="SSF53474">
    <property type="entry name" value="alpha/beta-Hydrolases"/>
    <property type="match status" value="1"/>
</dbReference>
<dbReference type="EMBL" id="BNBF01000013">
    <property type="protein sequence ID" value="GHG57736.1"/>
    <property type="molecule type" value="Genomic_DNA"/>
</dbReference>
<dbReference type="PANTHER" id="PTHR11487">
    <property type="entry name" value="THIOESTERASE"/>
    <property type="match status" value="1"/>
</dbReference>
<gene>
    <name evidence="3" type="ORF">GCM10018980_44550</name>
</gene>